<feature type="transmembrane region" description="Helical" evidence="1">
    <location>
        <begin position="150"/>
        <end position="172"/>
    </location>
</feature>
<feature type="transmembrane region" description="Helical" evidence="1">
    <location>
        <begin position="214"/>
        <end position="238"/>
    </location>
</feature>
<evidence type="ECO:0000313" key="2">
    <source>
        <dbReference type="EMBL" id="MCG5443376.1"/>
    </source>
</evidence>
<protein>
    <recommendedName>
        <fullName evidence="4">DUF3592 domain-containing protein</fullName>
    </recommendedName>
</protein>
<gene>
    <name evidence="2" type="ORF">NIE79_001180</name>
</gene>
<comment type="caution">
    <text evidence="2">The sequence shown here is derived from an EMBL/GenBank/DDBJ whole genome shotgun (WGS) entry which is preliminary data.</text>
</comment>
<proteinExistence type="predicted"/>
<sequence length="305" mass="32096">MSHRLRRVAMVLLGAVLLGTVGLSLGAWYGGRGVTPPTDDQARTMAAQLLPGAVPVDSGRVVQGSRWGVDLAADDLGSGQAFFWYVDGDDCGLSEQLRRNAVSQGWQGLRRVPGYLCDGWRAERDGLTITLDYSASGTELTIAPAAPGTFLVSTVAGTVAGAAAGAALFGWVARRRRPVPLLVCTLVTAGLLPGTALTWAALGRGAADEPVWSAWPALAPLLVPLWLVLLLLGVYSFPRWQSGRDPSSRVTAVVVTVACGMVPLVMMAGLILMFLLAQPDRPAADPVVPWPTVDGRNVQPSPSPR</sequence>
<keyword evidence="1" id="KW-0472">Membrane</keyword>
<dbReference type="Proteomes" id="UP001201629">
    <property type="component" value="Unassembled WGS sequence"/>
</dbReference>
<keyword evidence="1" id="KW-0812">Transmembrane</keyword>
<organism evidence="2 3">
    <name type="scientific">Micromonospora trifolii</name>
    <dbReference type="NCBI Taxonomy" id="2911208"/>
    <lineage>
        <taxon>Bacteria</taxon>
        <taxon>Bacillati</taxon>
        <taxon>Actinomycetota</taxon>
        <taxon>Actinomycetes</taxon>
        <taxon>Micromonosporales</taxon>
        <taxon>Micromonosporaceae</taxon>
        <taxon>Micromonospora</taxon>
    </lineage>
</organism>
<accession>A0ABS9N1F9</accession>
<feature type="transmembrane region" description="Helical" evidence="1">
    <location>
        <begin position="250"/>
        <end position="277"/>
    </location>
</feature>
<keyword evidence="1" id="KW-1133">Transmembrane helix</keyword>
<reference evidence="2 3" key="1">
    <citation type="submission" date="2022-01" db="EMBL/GenBank/DDBJ databases">
        <authorList>
            <person name="Riesco R."/>
            <person name="Trujillo M.E."/>
        </authorList>
    </citation>
    <scope>NUCLEOTIDE SEQUENCE [LARGE SCALE GENOMIC DNA]</scope>
    <source>
        <strain evidence="2 3">NIE79</strain>
    </source>
</reference>
<evidence type="ECO:0000313" key="3">
    <source>
        <dbReference type="Proteomes" id="UP001201629"/>
    </source>
</evidence>
<feature type="transmembrane region" description="Helical" evidence="1">
    <location>
        <begin position="179"/>
        <end position="202"/>
    </location>
</feature>
<evidence type="ECO:0000256" key="1">
    <source>
        <dbReference type="SAM" id="Phobius"/>
    </source>
</evidence>
<evidence type="ECO:0008006" key="4">
    <source>
        <dbReference type="Google" id="ProtNLM"/>
    </source>
</evidence>
<keyword evidence="3" id="KW-1185">Reference proteome</keyword>
<name>A0ABS9N1F9_9ACTN</name>
<dbReference type="RefSeq" id="WP_238678583.1">
    <property type="nucleotide sequence ID" value="NZ_JAKKFD010000017.1"/>
</dbReference>
<dbReference type="EMBL" id="JAKKFD010000017">
    <property type="protein sequence ID" value="MCG5443376.1"/>
    <property type="molecule type" value="Genomic_DNA"/>
</dbReference>